<accession>A0A8T1TKE4</accession>
<dbReference type="EMBL" id="JAENGZ010002706">
    <property type="protein sequence ID" value="KAG6943042.1"/>
    <property type="molecule type" value="Genomic_DNA"/>
</dbReference>
<proteinExistence type="predicted"/>
<dbReference type="AlphaFoldDB" id="A0A8T1TKE4"/>
<evidence type="ECO:0000313" key="2">
    <source>
        <dbReference type="Proteomes" id="UP000688947"/>
    </source>
</evidence>
<reference evidence="1" key="1">
    <citation type="submission" date="2021-01" db="EMBL/GenBank/DDBJ databases">
        <title>Phytophthora aleatoria, a newly-described species from Pinus radiata is distinct from Phytophthora cactorum isolates based on comparative genomics.</title>
        <authorList>
            <person name="Mcdougal R."/>
            <person name="Panda P."/>
            <person name="Williams N."/>
            <person name="Studholme D.J."/>
        </authorList>
    </citation>
    <scope>NUCLEOTIDE SEQUENCE</scope>
    <source>
        <strain evidence="1">NZFS 3830</strain>
    </source>
</reference>
<protein>
    <submittedName>
        <fullName evidence="1">Uncharacterized protein</fullName>
    </submittedName>
</protein>
<dbReference type="OrthoDB" id="10326366at2759"/>
<gene>
    <name evidence="1" type="ORF">JG687_00018697</name>
</gene>
<dbReference type="Proteomes" id="UP000688947">
    <property type="component" value="Unassembled WGS sequence"/>
</dbReference>
<sequence>MEFCGTEQYTDQANEYKAALDEIEATDGKQSSTGLKETKIPVTVQLGTWLTSSSDEMLASHHGGSTRHQHQHLIGGADRELARGAVWAGVEARTWTPAHVEWKFVDSSGNGWQADVWLVWRHEERQKVAVLILTQHYCSRLRCILIEAQARGNQ</sequence>
<dbReference type="VEuPathDB" id="FungiDB:PC110_g20141"/>
<organism evidence="1 2">
    <name type="scientific">Phytophthora cactorum</name>
    <dbReference type="NCBI Taxonomy" id="29920"/>
    <lineage>
        <taxon>Eukaryota</taxon>
        <taxon>Sar</taxon>
        <taxon>Stramenopiles</taxon>
        <taxon>Oomycota</taxon>
        <taxon>Peronosporomycetes</taxon>
        <taxon>Peronosporales</taxon>
        <taxon>Peronosporaceae</taxon>
        <taxon>Phytophthora</taxon>
    </lineage>
</organism>
<name>A0A8T1TKE4_9STRA</name>
<evidence type="ECO:0000313" key="1">
    <source>
        <dbReference type="EMBL" id="KAG6943042.1"/>
    </source>
</evidence>
<comment type="caution">
    <text evidence="1">The sequence shown here is derived from an EMBL/GenBank/DDBJ whole genome shotgun (WGS) entry which is preliminary data.</text>
</comment>